<accession>A0A1H0XSS3</accession>
<reference evidence="2 3" key="1">
    <citation type="submission" date="2016-10" db="EMBL/GenBank/DDBJ databases">
        <authorList>
            <person name="de Groot N.N."/>
        </authorList>
    </citation>
    <scope>NUCLEOTIDE SEQUENCE [LARGE SCALE GENOMIC DNA]</scope>
    <source>
        <strain evidence="2 3">DSM 22788</strain>
    </source>
</reference>
<evidence type="ECO:0000256" key="1">
    <source>
        <dbReference type="SAM" id="MobiDB-lite"/>
    </source>
</evidence>
<feature type="compositionally biased region" description="Basic residues" evidence="1">
    <location>
        <begin position="199"/>
        <end position="213"/>
    </location>
</feature>
<dbReference type="STRING" id="1079994.SAMN04488565_0135"/>
<evidence type="ECO:0000313" key="3">
    <source>
        <dbReference type="Proteomes" id="UP000182690"/>
    </source>
</evidence>
<proteinExistence type="predicted"/>
<name>A0A1H0XSS3_9MICO</name>
<feature type="compositionally biased region" description="Basic residues" evidence="1">
    <location>
        <begin position="1"/>
        <end position="10"/>
    </location>
</feature>
<protein>
    <submittedName>
        <fullName evidence="2">Uncharacterized protein</fullName>
    </submittedName>
</protein>
<dbReference type="EMBL" id="FNKB01000001">
    <property type="protein sequence ID" value="SDQ05952.1"/>
    <property type="molecule type" value="Genomic_DNA"/>
</dbReference>
<dbReference type="AlphaFoldDB" id="A0A1H0XSS3"/>
<evidence type="ECO:0000313" key="2">
    <source>
        <dbReference type="EMBL" id="SDQ05952.1"/>
    </source>
</evidence>
<dbReference type="Proteomes" id="UP000182690">
    <property type="component" value="Unassembled WGS sequence"/>
</dbReference>
<gene>
    <name evidence="2" type="ORF">SAMN04488565_0135</name>
</gene>
<feature type="region of interest" description="Disordered" evidence="1">
    <location>
        <begin position="1"/>
        <end position="26"/>
    </location>
</feature>
<organism evidence="2 3">
    <name type="scientific">Leucobacter chromiiresistens</name>
    <dbReference type="NCBI Taxonomy" id="1079994"/>
    <lineage>
        <taxon>Bacteria</taxon>
        <taxon>Bacillati</taxon>
        <taxon>Actinomycetota</taxon>
        <taxon>Actinomycetes</taxon>
        <taxon>Micrococcales</taxon>
        <taxon>Microbacteriaceae</taxon>
        <taxon>Leucobacter</taxon>
    </lineage>
</organism>
<sequence length="255" mass="26377">MRSRPPRWWRSRAADARSPSRGGEDRLRRIRPAPAAFHCAGASPVPGACHPVPGRFAPGVMQEIRLRADAIARIVHAGARISCMRNAAEGRGSSGARVERARAVRVRVRCGCACCAGAGGAGSVGAGGARVVRVRGCGCCAGARVVRVRGCARACRAPGPWCASRAGDPASCGCDRAFAPCASEDSLCEQRSATARDGPRRRAAVNHGPRRHAVPPPPGNAAGPRRRSGRGPENSMRGAVRSGRTAVRVGSTGGT</sequence>
<feature type="region of interest" description="Disordered" evidence="1">
    <location>
        <begin position="192"/>
        <end position="255"/>
    </location>
</feature>